<gene>
    <name evidence="2" type="ORF">METEAL_22020</name>
</gene>
<dbReference type="GO" id="GO:0035438">
    <property type="term" value="F:cyclic-di-GMP binding"/>
    <property type="evidence" value="ECO:0007669"/>
    <property type="project" value="InterPro"/>
</dbReference>
<dbReference type="Proteomes" id="UP001238179">
    <property type="component" value="Chromosome"/>
</dbReference>
<evidence type="ECO:0000259" key="1">
    <source>
        <dbReference type="Pfam" id="PF07238"/>
    </source>
</evidence>
<reference evidence="3" key="1">
    <citation type="journal article" date="2023" name="Int. J. Syst. Evol. Microbiol.">
        <title>Mesoterricola silvestris gen. nov., sp. nov., Mesoterricola sediminis sp. nov., Geothrix oryzae sp. nov., Geothrix edaphica sp. nov., Geothrix rubra sp. nov., and Geothrix limicola sp. nov., six novel members of Acidobacteriota isolated from soils.</title>
        <authorList>
            <person name="Itoh H."/>
            <person name="Sugisawa Y."/>
            <person name="Mise K."/>
            <person name="Xu Z."/>
            <person name="Kuniyasu M."/>
            <person name="Ushijima N."/>
            <person name="Kawano K."/>
            <person name="Kobayashi E."/>
            <person name="Shiratori Y."/>
            <person name="Masuda Y."/>
            <person name="Senoo K."/>
        </authorList>
    </citation>
    <scope>NUCLEOTIDE SEQUENCE [LARGE SCALE GENOMIC DNA]</scope>
    <source>
        <strain evidence="3">W79</strain>
    </source>
</reference>
<keyword evidence="3" id="KW-1185">Reference proteome</keyword>
<proteinExistence type="predicted"/>
<dbReference type="AlphaFoldDB" id="A0AA48KC14"/>
<protein>
    <recommendedName>
        <fullName evidence="1">PilZ domain-containing protein</fullName>
    </recommendedName>
</protein>
<name>A0AA48KC14_9BACT</name>
<organism evidence="2 3">
    <name type="scientific">Mesoterricola silvestris</name>
    <dbReference type="NCBI Taxonomy" id="2927979"/>
    <lineage>
        <taxon>Bacteria</taxon>
        <taxon>Pseudomonadati</taxon>
        <taxon>Acidobacteriota</taxon>
        <taxon>Holophagae</taxon>
        <taxon>Holophagales</taxon>
        <taxon>Holophagaceae</taxon>
        <taxon>Mesoterricola</taxon>
    </lineage>
</organism>
<sequence>MEKRKHSRTALISDYTTQFHLGGKDFNKIQVANIGTHGCCVKLPIGSAQYLKGKPVLENMILLHADSKKYSLKGKVAWHEEPRGQKDAWITAGVEFLETPAECVREISEYVIATVPKGSK</sequence>
<dbReference type="EMBL" id="AP027080">
    <property type="protein sequence ID" value="BDU73028.1"/>
    <property type="molecule type" value="Genomic_DNA"/>
</dbReference>
<feature type="domain" description="PilZ" evidence="1">
    <location>
        <begin position="2"/>
        <end position="111"/>
    </location>
</feature>
<dbReference type="Pfam" id="PF07238">
    <property type="entry name" value="PilZ"/>
    <property type="match status" value="1"/>
</dbReference>
<evidence type="ECO:0000313" key="2">
    <source>
        <dbReference type="EMBL" id="BDU73028.1"/>
    </source>
</evidence>
<dbReference type="KEGG" id="msil:METEAL_22020"/>
<dbReference type="Gene3D" id="2.40.10.220">
    <property type="entry name" value="predicted glycosyltransferase like domains"/>
    <property type="match status" value="1"/>
</dbReference>
<dbReference type="RefSeq" id="WP_316411672.1">
    <property type="nucleotide sequence ID" value="NZ_AP027080.1"/>
</dbReference>
<dbReference type="InterPro" id="IPR009875">
    <property type="entry name" value="PilZ_domain"/>
</dbReference>
<accession>A0AA48KC14</accession>
<evidence type="ECO:0000313" key="3">
    <source>
        <dbReference type="Proteomes" id="UP001238179"/>
    </source>
</evidence>